<evidence type="ECO:0000256" key="1">
    <source>
        <dbReference type="SAM" id="MobiDB-lite"/>
    </source>
</evidence>
<evidence type="ECO:0000313" key="3">
    <source>
        <dbReference type="EMBL" id="MFD1150529.1"/>
    </source>
</evidence>
<dbReference type="Proteomes" id="UP001597168">
    <property type="component" value="Unassembled WGS sequence"/>
</dbReference>
<dbReference type="EMBL" id="JBHTLK010000165">
    <property type="protein sequence ID" value="MFD1150529.1"/>
    <property type="molecule type" value="Genomic_DNA"/>
</dbReference>
<organism evidence="3 4">
    <name type="scientific">Saccharothrix hoggarensis</name>
    <dbReference type="NCBI Taxonomy" id="913853"/>
    <lineage>
        <taxon>Bacteria</taxon>
        <taxon>Bacillati</taxon>
        <taxon>Actinomycetota</taxon>
        <taxon>Actinomycetes</taxon>
        <taxon>Pseudonocardiales</taxon>
        <taxon>Pseudonocardiaceae</taxon>
        <taxon>Saccharothrix</taxon>
    </lineage>
</organism>
<evidence type="ECO:0000259" key="2">
    <source>
        <dbReference type="Pfam" id="PF21725"/>
    </source>
</evidence>
<feature type="region of interest" description="Disordered" evidence="1">
    <location>
        <begin position="176"/>
        <end position="216"/>
    </location>
</feature>
<feature type="compositionally biased region" description="Basic and acidic residues" evidence="1">
    <location>
        <begin position="176"/>
        <end position="191"/>
    </location>
</feature>
<dbReference type="RefSeq" id="WP_380726694.1">
    <property type="nucleotide sequence ID" value="NZ_JBHTLK010000165.1"/>
</dbReference>
<dbReference type="InterPro" id="IPR049082">
    <property type="entry name" value="T7SS_signal"/>
</dbReference>
<gene>
    <name evidence="3" type="ORF">ACFQ3T_25635</name>
</gene>
<dbReference type="Pfam" id="PF21725">
    <property type="entry name" value="T7SS_signal"/>
    <property type="match status" value="1"/>
</dbReference>
<accession>A0ABW3R0J0</accession>
<keyword evidence="4" id="KW-1185">Reference proteome</keyword>
<evidence type="ECO:0000313" key="4">
    <source>
        <dbReference type="Proteomes" id="UP001597168"/>
    </source>
</evidence>
<comment type="caution">
    <text evidence="3">The sequence shown here is derived from an EMBL/GenBank/DDBJ whole genome shotgun (WGS) entry which is preliminary data.</text>
</comment>
<sequence>MAARLGETNDPKALVPGEPELISGDLRRLVRTLRLVVAVGEDLGRVDPGGWSGDASTAFRSVFQAEPPRWLRAGEELGGGGQLVADYADALVRSQAEAQRAIELYLQAQAATRLAAARHDAVVLSGAAAGPFHDPGQAGVAHARKVLDDAREGLTGIGDVVARALGWEPDGDGGYRKSFGKEKFGASHRETDDDGKDPGGWQRGPHGRSYEDKAGSESKRLLTEALAEVAESIGVDLHERGGAKDWGVDVAHGAKEGDFTAGPLSGRGGVSGSVLGAEAGVTATASAAGVTVGASASAYLASGHAAGEVKLGQHVSASGSADGMVGAAAEAKGTVGWLGAKGNAEAFAGARVSGEAGAEVAGIGAGVNGEAWAGVGAHASGQFGLGEDGKFHIGGSVGVALGVGGKVGFDVTVDPVQVVETVVDVADDVGEIAKDVGRGVEDVAEDAGRAIGRLFGR</sequence>
<proteinExistence type="predicted"/>
<feature type="domain" description="Putative T7SS secretion signal" evidence="2">
    <location>
        <begin position="4"/>
        <end position="153"/>
    </location>
</feature>
<name>A0ABW3R0J0_9PSEU</name>
<protein>
    <submittedName>
        <fullName evidence="3">T7SS-secreted protein</fullName>
    </submittedName>
</protein>
<reference evidence="4" key="1">
    <citation type="journal article" date="2019" name="Int. J. Syst. Evol. Microbiol.">
        <title>The Global Catalogue of Microorganisms (GCM) 10K type strain sequencing project: providing services to taxonomists for standard genome sequencing and annotation.</title>
        <authorList>
            <consortium name="The Broad Institute Genomics Platform"/>
            <consortium name="The Broad Institute Genome Sequencing Center for Infectious Disease"/>
            <person name="Wu L."/>
            <person name="Ma J."/>
        </authorList>
    </citation>
    <scope>NUCLEOTIDE SEQUENCE [LARGE SCALE GENOMIC DNA]</scope>
    <source>
        <strain evidence="4">CCUG 60214</strain>
    </source>
</reference>